<evidence type="ECO:0000313" key="4">
    <source>
        <dbReference type="EMBL" id="QHW35376.1"/>
    </source>
</evidence>
<dbReference type="GO" id="GO:0016887">
    <property type="term" value="F:ATP hydrolysis activity"/>
    <property type="evidence" value="ECO:0007669"/>
    <property type="project" value="InterPro"/>
</dbReference>
<dbReference type="KEGG" id="prz:GZH47_30030"/>
<dbReference type="InterPro" id="IPR003593">
    <property type="entry name" value="AAA+_ATPase"/>
</dbReference>
<evidence type="ECO:0000256" key="2">
    <source>
        <dbReference type="ARBA" id="ARBA00022840"/>
    </source>
</evidence>
<dbReference type="PROSITE" id="PS50893">
    <property type="entry name" value="ABC_TRANSPORTER_2"/>
    <property type="match status" value="1"/>
</dbReference>
<organism evidence="4 5">
    <name type="scientific">Paenibacillus rhizovicinus</name>
    <dbReference type="NCBI Taxonomy" id="2704463"/>
    <lineage>
        <taxon>Bacteria</taxon>
        <taxon>Bacillati</taxon>
        <taxon>Bacillota</taxon>
        <taxon>Bacilli</taxon>
        <taxon>Bacillales</taxon>
        <taxon>Paenibacillaceae</taxon>
        <taxon>Paenibacillus</taxon>
    </lineage>
</organism>
<reference evidence="4 5" key="1">
    <citation type="submission" date="2020-02" db="EMBL/GenBank/DDBJ databases">
        <title>Paenibacillus sp. nov., isolated from rhizosphere soil of tomato.</title>
        <authorList>
            <person name="Weon H.-Y."/>
            <person name="Lee S.A."/>
        </authorList>
    </citation>
    <scope>NUCLEOTIDE SEQUENCE [LARGE SCALE GENOMIC DNA]</scope>
    <source>
        <strain evidence="4 5">14171R-81</strain>
    </source>
</reference>
<dbReference type="Pfam" id="PF00005">
    <property type="entry name" value="ABC_tran"/>
    <property type="match status" value="1"/>
</dbReference>
<gene>
    <name evidence="4" type="ORF">GZH47_30030</name>
</gene>
<dbReference type="PANTHER" id="PTHR43119">
    <property type="entry name" value="ABC TRANSPORT PROTEIN ATP-BINDING COMPONENT-RELATED"/>
    <property type="match status" value="1"/>
</dbReference>
<keyword evidence="1" id="KW-0547">Nucleotide-binding</keyword>
<proteinExistence type="predicted"/>
<evidence type="ECO:0000256" key="1">
    <source>
        <dbReference type="ARBA" id="ARBA00022741"/>
    </source>
</evidence>
<dbReference type="InterPro" id="IPR003439">
    <property type="entry name" value="ABC_transporter-like_ATP-bd"/>
</dbReference>
<evidence type="ECO:0000313" key="5">
    <source>
        <dbReference type="Proteomes" id="UP000479114"/>
    </source>
</evidence>
<name>A0A6C0PAB0_9BACL</name>
<sequence>MLPGDRTLFSNISASVDAPASIALIAPSGQGKSTLLRLLALLDEPSSGELLLEDKASADWHPQAWRCKAAYVAQQSIMLPGTVDSNLRTFSRLHNSEFDEAAAMKLMAAAGLSAMSWSKEAETLSGGEKQRLSLVRSLLARPSVLLLDEVTASLDQHSKAAVETMLLGLLDAAQTTLIWVSHDLEQARRVSSRVWFLADGAFSDCESESFFRDPPTEAAMAFLKQRAMEADD</sequence>
<dbReference type="PROSITE" id="PS00211">
    <property type="entry name" value="ABC_TRANSPORTER_1"/>
    <property type="match status" value="1"/>
</dbReference>
<dbReference type="SUPFAM" id="SSF52540">
    <property type="entry name" value="P-loop containing nucleoside triphosphate hydrolases"/>
    <property type="match status" value="1"/>
</dbReference>
<dbReference type="AlphaFoldDB" id="A0A6C0PAB0"/>
<dbReference type="Gene3D" id="3.40.50.300">
    <property type="entry name" value="P-loop containing nucleotide triphosphate hydrolases"/>
    <property type="match status" value="1"/>
</dbReference>
<keyword evidence="5" id="KW-1185">Reference proteome</keyword>
<dbReference type="InterPro" id="IPR017871">
    <property type="entry name" value="ABC_transporter-like_CS"/>
</dbReference>
<accession>A0A6C0PAB0</accession>
<dbReference type="EMBL" id="CP048286">
    <property type="protein sequence ID" value="QHW35376.1"/>
    <property type="molecule type" value="Genomic_DNA"/>
</dbReference>
<evidence type="ECO:0000259" key="3">
    <source>
        <dbReference type="PROSITE" id="PS50893"/>
    </source>
</evidence>
<keyword evidence="2 4" id="KW-0067">ATP-binding</keyword>
<dbReference type="SMART" id="SM00382">
    <property type="entry name" value="AAA"/>
    <property type="match status" value="1"/>
</dbReference>
<dbReference type="GO" id="GO:0005524">
    <property type="term" value="F:ATP binding"/>
    <property type="evidence" value="ECO:0007669"/>
    <property type="project" value="UniProtKB-KW"/>
</dbReference>
<feature type="domain" description="ABC transporter" evidence="3">
    <location>
        <begin position="2"/>
        <end position="223"/>
    </location>
</feature>
<dbReference type="InterPro" id="IPR027417">
    <property type="entry name" value="P-loop_NTPase"/>
</dbReference>
<dbReference type="Proteomes" id="UP000479114">
    <property type="component" value="Chromosome"/>
</dbReference>
<dbReference type="PANTHER" id="PTHR43119:SF1">
    <property type="entry name" value="ABC TRANSPORTER DOMAIN-CONTAINING PROTEIN"/>
    <property type="match status" value="1"/>
</dbReference>
<protein>
    <submittedName>
        <fullName evidence="4">ATP-binding cassette domain-containing protein</fullName>
    </submittedName>
</protein>